<evidence type="ECO:0000313" key="2">
    <source>
        <dbReference type="Proteomes" id="UP000607653"/>
    </source>
</evidence>
<comment type="caution">
    <text evidence="1">The sequence shown here is derived from an EMBL/GenBank/DDBJ whole genome shotgun (WGS) entry which is preliminary data.</text>
</comment>
<evidence type="ECO:0000313" key="1">
    <source>
        <dbReference type="EMBL" id="DAD35066.1"/>
    </source>
</evidence>
<dbReference type="PANTHER" id="PTHR21022">
    <property type="entry name" value="PREPHENATE DEHYDRATASE P PROTEIN"/>
    <property type="match status" value="1"/>
</dbReference>
<dbReference type="AlphaFoldDB" id="A0A822YWE3"/>
<name>A0A822YWE3_NELNU</name>
<evidence type="ECO:0008006" key="3">
    <source>
        <dbReference type="Google" id="ProtNLM"/>
    </source>
</evidence>
<protein>
    <recommendedName>
        <fullName evidence="3">Prephenate dehydratase domain-containing protein</fullName>
    </recommendedName>
</protein>
<dbReference type="EMBL" id="DUZY01000004">
    <property type="protein sequence ID" value="DAD35066.1"/>
    <property type="molecule type" value="Genomic_DNA"/>
</dbReference>
<accession>A0A822YWE3</accession>
<gene>
    <name evidence="1" type="ORF">HUJ06_005706</name>
</gene>
<sequence>MGQIPTPTKHHAFPYAFPVRWQSSLPSPINNNLPKPLIITDLSPTLMHGSQLSVAYQGVSGAYSEATIGKASPKCQAIPCDQFEVAWHFKQWSSGSPIRPSCPSRTHWG</sequence>
<keyword evidence="2" id="KW-1185">Reference proteome</keyword>
<proteinExistence type="predicted"/>
<dbReference type="Proteomes" id="UP000607653">
    <property type="component" value="Unassembled WGS sequence"/>
</dbReference>
<organism evidence="1 2">
    <name type="scientific">Nelumbo nucifera</name>
    <name type="common">Sacred lotus</name>
    <dbReference type="NCBI Taxonomy" id="4432"/>
    <lineage>
        <taxon>Eukaryota</taxon>
        <taxon>Viridiplantae</taxon>
        <taxon>Streptophyta</taxon>
        <taxon>Embryophyta</taxon>
        <taxon>Tracheophyta</taxon>
        <taxon>Spermatophyta</taxon>
        <taxon>Magnoliopsida</taxon>
        <taxon>Proteales</taxon>
        <taxon>Nelumbonaceae</taxon>
        <taxon>Nelumbo</taxon>
    </lineage>
</organism>
<reference evidence="1 2" key="1">
    <citation type="journal article" date="2020" name="Mol. Biol. Evol.">
        <title>Distinct Expression and Methylation Patterns for Genes with Different Fates following a Single Whole-Genome Duplication in Flowering Plants.</title>
        <authorList>
            <person name="Shi T."/>
            <person name="Rahmani R.S."/>
            <person name="Gugger P.F."/>
            <person name="Wang M."/>
            <person name="Li H."/>
            <person name="Zhang Y."/>
            <person name="Li Z."/>
            <person name="Wang Q."/>
            <person name="Van de Peer Y."/>
            <person name="Marchal K."/>
            <person name="Chen J."/>
        </authorList>
    </citation>
    <scope>NUCLEOTIDE SEQUENCE [LARGE SCALE GENOMIC DNA]</scope>
    <source>
        <tissue evidence="1">Leaf</tissue>
    </source>
</reference>
<dbReference type="PANTHER" id="PTHR21022:SF19">
    <property type="entry name" value="PREPHENATE DEHYDRATASE-RELATED"/>
    <property type="match status" value="1"/>
</dbReference>